<comment type="caution">
    <text evidence="1">The sequence shown here is derived from an EMBL/GenBank/DDBJ whole genome shotgun (WGS) entry which is preliminary data.</text>
</comment>
<sequence length="99" mass="11014">KLPDLNANAKTTAASTATRQLYAQNISFALKMGGCDEISVIYVQDNTMGVKQSGMASLKIWASAKSYLEDPVLFTSKALDILHFYFSYFYEYGSMVQPH</sequence>
<gene>
    <name evidence="1" type="ORF">HK100_006376</name>
</gene>
<dbReference type="AlphaFoldDB" id="A0AAD5XBR3"/>
<evidence type="ECO:0000313" key="1">
    <source>
        <dbReference type="EMBL" id="KAJ3093875.1"/>
    </source>
</evidence>
<keyword evidence="2" id="KW-1185">Reference proteome</keyword>
<proteinExistence type="predicted"/>
<dbReference type="EMBL" id="JADGJH010002960">
    <property type="protein sequence ID" value="KAJ3093875.1"/>
    <property type="molecule type" value="Genomic_DNA"/>
</dbReference>
<dbReference type="Proteomes" id="UP001211907">
    <property type="component" value="Unassembled WGS sequence"/>
</dbReference>
<accession>A0AAD5XBR3</accession>
<name>A0AAD5XBR3_9FUNG</name>
<feature type="non-terminal residue" evidence="1">
    <location>
        <position position="1"/>
    </location>
</feature>
<protein>
    <submittedName>
        <fullName evidence="1">Uncharacterized protein</fullName>
    </submittedName>
</protein>
<evidence type="ECO:0000313" key="2">
    <source>
        <dbReference type="Proteomes" id="UP001211907"/>
    </source>
</evidence>
<reference evidence="1" key="1">
    <citation type="submission" date="2020-05" db="EMBL/GenBank/DDBJ databases">
        <title>Phylogenomic resolution of chytrid fungi.</title>
        <authorList>
            <person name="Stajich J.E."/>
            <person name="Amses K."/>
            <person name="Simmons R."/>
            <person name="Seto K."/>
            <person name="Myers J."/>
            <person name="Bonds A."/>
            <person name="Quandt C.A."/>
            <person name="Barry K."/>
            <person name="Liu P."/>
            <person name="Grigoriev I."/>
            <person name="Longcore J.E."/>
            <person name="James T.Y."/>
        </authorList>
    </citation>
    <scope>NUCLEOTIDE SEQUENCE</scope>
    <source>
        <strain evidence="1">JEL0513</strain>
    </source>
</reference>
<organism evidence="1 2">
    <name type="scientific">Physocladia obscura</name>
    <dbReference type="NCBI Taxonomy" id="109957"/>
    <lineage>
        <taxon>Eukaryota</taxon>
        <taxon>Fungi</taxon>
        <taxon>Fungi incertae sedis</taxon>
        <taxon>Chytridiomycota</taxon>
        <taxon>Chytridiomycota incertae sedis</taxon>
        <taxon>Chytridiomycetes</taxon>
        <taxon>Chytridiales</taxon>
        <taxon>Chytriomycetaceae</taxon>
        <taxon>Physocladia</taxon>
    </lineage>
</organism>